<sequence>MGNLIWHEYARFVSLSATTYTIWSAFWGFFYRKFFWDFVGGTIRAPGGIQPASNVAFLITIIVKAPVVQILSMVLGFGLLALDYPAPFLKGTSIYRSFVFRIVLLILQAFFAILYYQLLAVL</sequence>
<gene>
    <name evidence="3" type="ORF">GFSPODELE1_LOCUS6272</name>
</gene>
<accession>A0ABP1DHA5</accession>
<reference evidence="4" key="1">
    <citation type="submission" date="2024-04" db="EMBL/GenBank/DDBJ databases">
        <authorList>
            <person name="Shaw F."/>
            <person name="Minotto A."/>
        </authorList>
    </citation>
    <scope>NUCLEOTIDE SEQUENCE [LARGE SCALE GENOMIC DNA]</scope>
</reference>
<keyword evidence="1" id="KW-0812">Transmembrane</keyword>
<evidence type="ECO:0000313" key="4">
    <source>
        <dbReference type="Proteomes" id="UP001497453"/>
    </source>
</evidence>
<keyword evidence="1" id="KW-1133">Transmembrane helix</keyword>
<evidence type="ECO:0000259" key="2">
    <source>
        <dbReference type="Pfam" id="PF24853"/>
    </source>
</evidence>
<dbReference type="EMBL" id="OZ037947">
    <property type="protein sequence ID" value="CAL1707236.1"/>
    <property type="molecule type" value="Genomic_DNA"/>
</dbReference>
<dbReference type="Pfam" id="PF24853">
    <property type="entry name" value="DUF7727"/>
    <property type="match status" value="1"/>
</dbReference>
<organism evidence="3 4">
    <name type="scientific">Somion occarium</name>
    <dbReference type="NCBI Taxonomy" id="3059160"/>
    <lineage>
        <taxon>Eukaryota</taxon>
        <taxon>Fungi</taxon>
        <taxon>Dikarya</taxon>
        <taxon>Basidiomycota</taxon>
        <taxon>Agaricomycotina</taxon>
        <taxon>Agaricomycetes</taxon>
        <taxon>Polyporales</taxon>
        <taxon>Cerrenaceae</taxon>
        <taxon>Somion</taxon>
    </lineage>
</organism>
<dbReference type="PANTHER" id="PTHR40629">
    <property type="entry name" value="PRO41 PROTEIN"/>
    <property type="match status" value="1"/>
</dbReference>
<evidence type="ECO:0000256" key="1">
    <source>
        <dbReference type="SAM" id="Phobius"/>
    </source>
</evidence>
<dbReference type="InterPro" id="IPR056144">
    <property type="entry name" value="DUF7727"/>
</dbReference>
<name>A0ABP1DHA5_9APHY</name>
<feature type="transmembrane region" description="Helical" evidence="1">
    <location>
        <begin position="12"/>
        <end position="30"/>
    </location>
</feature>
<feature type="transmembrane region" description="Helical" evidence="1">
    <location>
        <begin position="55"/>
        <end position="82"/>
    </location>
</feature>
<evidence type="ECO:0000313" key="3">
    <source>
        <dbReference type="EMBL" id="CAL1707236.1"/>
    </source>
</evidence>
<dbReference type="PANTHER" id="PTHR40629:SF1">
    <property type="entry name" value="PRO41 PROTEIN"/>
    <property type="match status" value="1"/>
</dbReference>
<feature type="domain" description="DUF7727" evidence="2">
    <location>
        <begin position="1"/>
        <end position="117"/>
    </location>
</feature>
<protein>
    <recommendedName>
        <fullName evidence="2">DUF7727 domain-containing protein</fullName>
    </recommendedName>
</protein>
<proteinExistence type="predicted"/>
<keyword evidence="1" id="KW-0472">Membrane</keyword>
<feature type="transmembrane region" description="Helical" evidence="1">
    <location>
        <begin position="94"/>
        <end position="116"/>
    </location>
</feature>
<keyword evidence="4" id="KW-1185">Reference proteome</keyword>
<dbReference type="Proteomes" id="UP001497453">
    <property type="component" value="Chromosome 4"/>
</dbReference>